<dbReference type="FunFam" id="1.20.1050.10:FF:000007">
    <property type="entry name" value="Glutathione S-transferase 1-1"/>
    <property type="match status" value="1"/>
</dbReference>
<keyword evidence="10" id="KW-1185">Reference proteome</keyword>
<dbReference type="PROSITE" id="PS50404">
    <property type="entry name" value="GST_NTER"/>
    <property type="match status" value="1"/>
</dbReference>
<evidence type="ECO:0000256" key="4">
    <source>
        <dbReference type="ARBA" id="ARBA00022679"/>
    </source>
</evidence>
<name>A0A182TFT2_9DIPT</name>
<dbReference type="Gene3D" id="3.40.30.10">
    <property type="entry name" value="Glutaredoxin"/>
    <property type="match status" value="1"/>
</dbReference>
<dbReference type="Gene3D" id="1.20.1050.10">
    <property type="match status" value="1"/>
</dbReference>
<dbReference type="FunFam" id="3.40.30.10:FF:000034">
    <property type="entry name" value="glutathione S-transferase 1"/>
    <property type="match status" value="1"/>
</dbReference>
<dbReference type="Pfam" id="PF13417">
    <property type="entry name" value="GST_N_3"/>
    <property type="match status" value="1"/>
</dbReference>
<protein>
    <recommendedName>
        <fullName evidence="3">glutathione transferase</fullName>
        <ecNumber evidence="3">2.5.1.18</ecNumber>
    </recommendedName>
    <alternativeName>
        <fullName evidence="5">GST class-theta</fullName>
    </alternativeName>
</protein>
<comment type="catalytic activity">
    <reaction evidence="6">
        <text>RX + glutathione = an S-substituted glutathione + a halide anion + H(+)</text>
        <dbReference type="Rhea" id="RHEA:16437"/>
        <dbReference type="ChEBI" id="CHEBI:15378"/>
        <dbReference type="ChEBI" id="CHEBI:16042"/>
        <dbReference type="ChEBI" id="CHEBI:17792"/>
        <dbReference type="ChEBI" id="CHEBI:57925"/>
        <dbReference type="ChEBI" id="CHEBI:90779"/>
        <dbReference type="EC" id="2.5.1.18"/>
    </reaction>
</comment>
<dbReference type="PROSITE" id="PS51354">
    <property type="entry name" value="GLUTAREDOXIN_2"/>
    <property type="match status" value="1"/>
</dbReference>
<dbReference type="InterPro" id="IPR040079">
    <property type="entry name" value="Glutathione_S-Trfase"/>
</dbReference>
<dbReference type="PANTHER" id="PTHR43969">
    <property type="entry name" value="GLUTATHIONE S TRANSFERASE D10, ISOFORM A-RELATED"/>
    <property type="match status" value="1"/>
</dbReference>
<feature type="domain" description="GST N-terminal" evidence="7">
    <location>
        <begin position="4"/>
        <end position="85"/>
    </location>
</feature>
<dbReference type="GO" id="GO:0006749">
    <property type="term" value="P:glutathione metabolic process"/>
    <property type="evidence" value="ECO:0007669"/>
    <property type="project" value="TreeGrafter"/>
</dbReference>
<comment type="subunit">
    <text evidence="2">Homodimer.</text>
</comment>
<dbReference type="InterPro" id="IPR036249">
    <property type="entry name" value="Thioredoxin-like_sf"/>
</dbReference>
<dbReference type="SUPFAM" id="SSF47616">
    <property type="entry name" value="GST C-terminal domain-like"/>
    <property type="match status" value="1"/>
</dbReference>
<dbReference type="PANTHER" id="PTHR43969:SF3">
    <property type="entry name" value="GLUTATHIONE S TRANSFERASE E11, ISOFORM A-RELATED"/>
    <property type="match status" value="1"/>
</dbReference>
<dbReference type="SUPFAM" id="SSF52833">
    <property type="entry name" value="Thioredoxin-like"/>
    <property type="match status" value="1"/>
</dbReference>
<dbReference type="InterPro" id="IPR010987">
    <property type="entry name" value="Glutathione-S-Trfase_C-like"/>
</dbReference>
<dbReference type="GO" id="GO:0004364">
    <property type="term" value="F:glutathione transferase activity"/>
    <property type="evidence" value="ECO:0007669"/>
    <property type="project" value="UniProtKB-EC"/>
</dbReference>
<feature type="domain" description="GST C-terminal" evidence="8">
    <location>
        <begin position="91"/>
        <end position="246"/>
    </location>
</feature>
<comment type="similarity">
    <text evidence="1">Belongs to the GST superfamily. Theta family.</text>
</comment>
<evidence type="ECO:0000259" key="8">
    <source>
        <dbReference type="PROSITE" id="PS50405"/>
    </source>
</evidence>
<dbReference type="EnsemblMetazoa" id="AMEC001556-RA">
    <property type="protein sequence ID" value="AMEC001556-PA"/>
    <property type="gene ID" value="AMEC001556"/>
</dbReference>
<reference evidence="9" key="2">
    <citation type="submission" date="2020-05" db="UniProtKB">
        <authorList>
            <consortium name="EnsemblMetazoa"/>
        </authorList>
    </citation>
    <scope>IDENTIFICATION</scope>
    <source>
        <strain evidence="9">CM1001059</strain>
    </source>
</reference>
<organism evidence="9 10">
    <name type="scientific">Anopheles melas</name>
    <dbReference type="NCBI Taxonomy" id="34690"/>
    <lineage>
        <taxon>Eukaryota</taxon>
        <taxon>Metazoa</taxon>
        <taxon>Ecdysozoa</taxon>
        <taxon>Arthropoda</taxon>
        <taxon>Hexapoda</taxon>
        <taxon>Insecta</taxon>
        <taxon>Pterygota</taxon>
        <taxon>Neoptera</taxon>
        <taxon>Endopterygota</taxon>
        <taxon>Diptera</taxon>
        <taxon>Nematocera</taxon>
        <taxon>Culicoidea</taxon>
        <taxon>Culicidae</taxon>
        <taxon>Anophelinae</taxon>
        <taxon>Anopheles</taxon>
    </lineage>
</organism>
<proteinExistence type="inferred from homology"/>
<dbReference type="SFLD" id="SFLDS00019">
    <property type="entry name" value="Glutathione_Transferase_(cytos"/>
    <property type="match status" value="1"/>
</dbReference>
<reference evidence="10" key="1">
    <citation type="submission" date="2014-01" db="EMBL/GenBank/DDBJ databases">
        <title>The Genome Sequence of Anopheles melas CM1001059_A (V2).</title>
        <authorList>
            <consortium name="The Broad Institute Genomics Platform"/>
            <person name="Neafsey D.E."/>
            <person name="Besansky N."/>
            <person name="Howell P."/>
            <person name="Walton C."/>
            <person name="Young S.K."/>
            <person name="Zeng Q."/>
            <person name="Gargeya S."/>
            <person name="Fitzgerald M."/>
            <person name="Haas B."/>
            <person name="Abouelleil A."/>
            <person name="Allen A.W."/>
            <person name="Alvarado L."/>
            <person name="Arachchi H.M."/>
            <person name="Berlin A.M."/>
            <person name="Chapman S.B."/>
            <person name="Gainer-Dewar J."/>
            <person name="Goldberg J."/>
            <person name="Griggs A."/>
            <person name="Gujja S."/>
            <person name="Hansen M."/>
            <person name="Howarth C."/>
            <person name="Imamovic A."/>
            <person name="Ireland A."/>
            <person name="Larimer J."/>
            <person name="McCowan C."/>
            <person name="Murphy C."/>
            <person name="Pearson M."/>
            <person name="Poon T.W."/>
            <person name="Priest M."/>
            <person name="Roberts A."/>
            <person name="Saif S."/>
            <person name="Shea T."/>
            <person name="Sisk P."/>
            <person name="Sykes S."/>
            <person name="Wortman J."/>
            <person name="Nusbaum C."/>
            <person name="Birren B."/>
        </authorList>
    </citation>
    <scope>NUCLEOTIDE SEQUENCE [LARGE SCALE GENOMIC DNA]</scope>
    <source>
        <strain evidence="10">CM1001059</strain>
    </source>
</reference>
<evidence type="ECO:0000256" key="2">
    <source>
        <dbReference type="ARBA" id="ARBA00011738"/>
    </source>
</evidence>
<evidence type="ECO:0000259" key="7">
    <source>
        <dbReference type="PROSITE" id="PS50404"/>
    </source>
</evidence>
<dbReference type="InterPro" id="IPR004046">
    <property type="entry name" value="GST_C"/>
</dbReference>
<dbReference type="SFLD" id="SFLDG00358">
    <property type="entry name" value="Main_(cytGST)"/>
    <property type="match status" value="1"/>
</dbReference>
<dbReference type="CDD" id="cd03045">
    <property type="entry name" value="GST_N_Delta_Epsilon"/>
    <property type="match status" value="1"/>
</dbReference>
<dbReference type="AlphaFoldDB" id="A0A182TFT2"/>
<evidence type="ECO:0000313" key="10">
    <source>
        <dbReference type="Proteomes" id="UP000075902"/>
    </source>
</evidence>
<dbReference type="CDD" id="cd03177">
    <property type="entry name" value="GST_C_Delta_Epsilon"/>
    <property type="match status" value="1"/>
</dbReference>
<dbReference type="Proteomes" id="UP000075902">
    <property type="component" value="Unassembled WGS sequence"/>
</dbReference>
<dbReference type="STRING" id="34690.A0A182TFT2"/>
<evidence type="ECO:0000256" key="6">
    <source>
        <dbReference type="ARBA" id="ARBA00047960"/>
    </source>
</evidence>
<dbReference type="InterPro" id="IPR004045">
    <property type="entry name" value="Glutathione_S-Trfase_N"/>
</dbReference>
<evidence type="ECO:0000256" key="3">
    <source>
        <dbReference type="ARBA" id="ARBA00012452"/>
    </source>
</evidence>
<accession>A0A182TFT2</accession>
<sequence length="247" mass="28018">MEPSRLVLYTNRKSPPCRAVKLTARALGIELVEKEMTLLRGDKLMEEFLKVNPQQTIPVLDDGGIVITASHAIMIYLVCKYGRDDGLYPSELVRRARVHTALHLEAGVIFSRLSFLFVSEPRLTGQYDDETEDDYVPFQEPVIYSGKSYFHSDRIEHIRKAYRLLEDSLVDQYMVGESLTIADFSCISSIATLVGVVPLDESKFPKITAWMRRMQELPYYEEANGNGALELAEFVLGKKEANASQFL</sequence>
<dbReference type="EC" id="2.5.1.18" evidence="3"/>
<dbReference type="VEuPathDB" id="VectorBase:AMEC001556"/>
<dbReference type="InterPro" id="IPR036282">
    <property type="entry name" value="Glutathione-S-Trfase_C_sf"/>
</dbReference>
<keyword evidence="4" id="KW-0808">Transferase</keyword>
<dbReference type="PROSITE" id="PS50405">
    <property type="entry name" value="GST_CTER"/>
    <property type="match status" value="1"/>
</dbReference>
<dbReference type="SFLD" id="SFLDG01153">
    <property type="entry name" value="Main.4:_Theta-like"/>
    <property type="match status" value="1"/>
</dbReference>
<dbReference type="Pfam" id="PF00043">
    <property type="entry name" value="GST_C"/>
    <property type="match status" value="1"/>
</dbReference>
<evidence type="ECO:0000256" key="1">
    <source>
        <dbReference type="ARBA" id="ARBA00009899"/>
    </source>
</evidence>
<evidence type="ECO:0000256" key="5">
    <source>
        <dbReference type="ARBA" id="ARBA00041523"/>
    </source>
</evidence>
<evidence type="ECO:0000313" key="9">
    <source>
        <dbReference type="EnsemblMetazoa" id="AMEC001556-PA"/>
    </source>
</evidence>